<accession>A0A078I031</accession>
<feature type="transmembrane region" description="Helical" evidence="1">
    <location>
        <begin position="72"/>
        <end position="90"/>
    </location>
</feature>
<evidence type="ECO:0000313" key="3">
    <source>
        <dbReference type="EMBL" id="CDY44225.1"/>
    </source>
</evidence>
<dbReference type="AlphaFoldDB" id="A0A078I031"/>
<evidence type="ECO:0000256" key="1">
    <source>
        <dbReference type="SAM" id="Phobius"/>
    </source>
</evidence>
<dbReference type="EMBL" id="LK032583">
    <property type="protein sequence ID" value="CDY44225.1"/>
    <property type="molecule type" value="Genomic_DNA"/>
</dbReference>
<keyword evidence="4" id="KW-1185">Reference proteome</keyword>
<dbReference type="PaxDb" id="3708-A0A078I031"/>
<keyword evidence="1" id="KW-0472">Membrane</keyword>
<dbReference type="Proteomes" id="UP001295469">
    <property type="component" value="Chromosome C03"/>
</dbReference>
<feature type="transmembrane region" description="Helical" evidence="1">
    <location>
        <begin position="97"/>
        <end position="121"/>
    </location>
</feature>
<organism evidence="3 4">
    <name type="scientific">Brassica napus</name>
    <name type="common">Rape</name>
    <dbReference type="NCBI Taxonomy" id="3708"/>
    <lineage>
        <taxon>Eukaryota</taxon>
        <taxon>Viridiplantae</taxon>
        <taxon>Streptophyta</taxon>
        <taxon>Embryophyta</taxon>
        <taxon>Tracheophyta</taxon>
        <taxon>Spermatophyta</taxon>
        <taxon>Magnoliopsida</taxon>
        <taxon>eudicotyledons</taxon>
        <taxon>Gunneridae</taxon>
        <taxon>Pentapetalae</taxon>
        <taxon>rosids</taxon>
        <taxon>malvids</taxon>
        <taxon>Brassicales</taxon>
        <taxon>Brassicaceae</taxon>
        <taxon>Brassiceae</taxon>
        <taxon>Brassica</taxon>
    </lineage>
</organism>
<protein>
    <submittedName>
        <fullName evidence="2">(rape) hypothetical protein</fullName>
    </submittedName>
    <submittedName>
        <fullName evidence="3">BnaC03g24170D protein</fullName>
    </submittedName>
</protein>
<evidence type="ECO:0000313" key="4">
    <source>
        <dbReference type="Proteomes" id="UP000028999"/>
    </source>
</evidence>
<proteinExistence type="predicted"/>
<dbReference type="Gramene" id="CDY44225">
    <property type="protein sequence ID" value="CDY44225"/>
    <property type="gene ID" value="GSBRNA2T00079719001"/>
</dbReference>
<evidence type="ECO:0000313" key="2">
    <source>
        <dbReference type="EMBL" id="CAF1701154.1"/>
    </source>
</evidence>
<gene>
    <name evidence="3" type="primary">BnaC03g24170D</name>
    <name evidence="2" type="ORF">DARMORV10_C03P28880.1</name>
    <name evidence="3" type="ORF">GSBRNA2T00079719001</name>
</gene>
<reference evidence="2" key="3">
    <citation type="submission" date="2021-01" db="EMBL/GenBank/DDBJ databases">
        <authorList>
            <consortium name="Genoscope - CEA"/>
            <person name="William W."/>
        </authorList>
    </citation>
    <scope>NUCLEOTIDE SEQUENCE</scope>
</reference>
<sequence>MAGSSLILNYLSLESTVIFEESLRRRIRASKAQVKSVFEKVGEPILARTLWIVFATKVNLGLANLYAAAFDMWGNIFETIVIALIYKVYVFQSYPRLVVLVLSFSCRALLVIKVLAGWLGWFARFMGLVRR</sequence>
<keyword evidence="1" id="KW-1133">Transmembrane helix</keyword>
<reference evidence="3" key="2">
    <citation type="submission" date="2014-06" db="EMBL/GenBank/DDBJ databases">
        <authorList>
            <person name="Genoscope - CEA"/>
        </authorList>
    </citation>
    <scope>NUCLEOTIDE SEQUENCE</scope>
</reference>
<dbReference type="EMBL" id="HG994367">
    <property type="protein sequence ID" value="CAF1701154.1"/>
    <property type="molecule type" value="Genomic_DNA"/>
</dbReference>
<name>A0A078I031_BRANA</name>
<keyword evidence="1" id="KW-0812">Transmembrane</keyword>
<reference evidence="3 4" key="1">
    <citation type="journal article" date="2014" name="Science">
        <title>Plant genetics. Early allopolyploid evolution in the post-Neolithic Brassica napus oilseed genome.</title>
        <authorList>
            <person name="Chalhoub B."/>
            <person name="Denoeud F."/>
            <person name="Liu S."/>
            <person name="Parkin I.A."/>
            <person name="Tang H."/>
            <person name="Wang X."/>
            <person name="Chiquet J."/>
            <person name="Belcram H."/>
            <person name="Tong C."/>
            <person name="Samans B."/>
            <person name="Correa M."/>
            <person name="Da Silva C."/>
            <person name="Just J."/>
            <person name="Falentin C."/>
            <person name="Koh C.S."/>
            <person name="Le Clainche I."/>
            <person name="Bernard M."/>
            <person name="Bento P."/>
            <person name="Noel B."/>
            <person name="Labadie K."/>
            <person name="Alberti A."/>
            <person name="Charles M."/>
            <person name="Arnaud D."/>
            <person name="Guo H."/>
            <person name="Daviaud C."/>
            <person name="Alamery S."/>
            <person name="Jabbari K."/>
            <person name="Zhao M."/>
            <person name="Edger P.P."/>
            <person name="Chelaifa H."/>
            <person name="Tack D."/>
            <person name="Lassalle G."/>
            <person name="Mestiri I."/>
            <person name="Schnel N."/>
            <person name="Le Paslier M.C."/>
            <person name="Fan G."/>
            <person name="Renault V."/>
            <person name="Bayer P.E."/>
            <person name="Golicz A.A."/>
            <person name="Manoli S."/>
            <person name="Lee T.H."/>
            <person name="Thi V.H."/>
            <person name="Chalabi S."/>
            <person name="Hu Q."/>
            <person name="Fan C."/>
            <person name="Tollenaere R."/>
            <person name="Lu Y."/>
            <person name="Battail C."/>
            <person name="Shen J."/>
            <person name="Sidebottom C.H."/>
            <person name="Wang X."/>
            <person name="Canaguier A."/>
            <person name="Chauveau A."/>
            <person name="Berard A."/>
            <person name="Deniot G."/>
            <person name="Guan M."/>
            <person name="Liu Z."/>
            <person name="Sun F."/>
            <person name="Lim Y.P."/>
            <person name="Lyons E."/>
            <person name="Town C.D."/>
            <person name="Bancroft I."/>
            <person name="Wang X."/>
            <person name="Meng J."/>
            <person name="Ma J."/>
            <person name="Pires J.C."/>
            <person name="King G.J."/>
            <person name="Brunel D."/>
            <person name="Delourme R."/>
            <person name="Renard M."/>
            <person name="Aury J.M."/>
            <person name="Adams K.L."/>
            <person name="Batley J."/>
            <person name="Snowdon R.J."/>
            <person name="Tost J."/>
            <person name="Edwards D."/>
            <person name="Zhou Y."/>
            <person name="Hua W."/>
            <person name="Sharpe A.G."/>
            <person name="Paterson A.H."/>
            <person name="Guan C."/>
            <person name="Wincker P."/>
        </authorList>
    </citation>
    <scope>NUCLEOTIDE SEQUENCE [LARGE SCALE GENOMIC DNA]</scope>
    <source>
        <strain evidence="4">cv. Darmor-bzh</strain>
    </source>
</reference>
<dbReference type="Proteomes" id="UP000028999">
    <property type="component" value="Unassembled WGS sequence"/>
</dbReference>